<feature type="active site" description="Proton acceptor" evidence="13">
    <location>
        <position position="81"/>
    </location>
</feature>
<accession>A0A2T5GB45</accession>
<comment type="similarity">
    <text evidence="3 15">Belongs to the peptidase S11 family.</text>
</comment>
<dbReference type="UniPathway" id="UPA00219"/>
<evidence type="ECO:0000256" key="5">
    <source>
        <dbReference type="ARBA" id="ARBA00022645"/>
    </source>
</evidence>
<dbReference type="InterPro" id="IPR001967">
    <property type="entry name" value="Peptidase_S11_N"/>
</dbReference>
<keyword evidence="7" id="KW-0732">Signal</keyword>
<feature type="active site" evidence="13">
    <location>
        <position position="141"/>
    </location>
</feature>
<keyword evidence="6" id="KW-0645">Protease</keyword>
<name>A0A2T5GB45_9BACL</name>
<evidence type="ECO:0000256" key="9">
    <source>
        <dbReference type="ARBA" id="ARBA00022960"/>
    </source>
</evidence>
<dbReference type="Gene3D" id="3.40.710.10">
    <property type="entry name" value="DD-peptidase/beta-lactamase superfamily"/>
    <property type="match status" value="1"/>
</dbReference>
<evidence type="ECO:0000256" key="1">
    <source>
        <dbReference type="ARBA" id="ARBA00003217"/>
    </source>
</evidence>
<dbReference type="InterPro" id="IPR018044">
    <property type="entry name" value="Peptidase_S11"/>
</dbReference>
<dbReference type="Pfam" id="PF00768">
    <property type="entry name" value="Peptidase_S11"/>
    <property type="match status" value="1"/>
</dbReference>
<dbReference type="SUPFAM" id="SSF69189">
    <property type="entry name" value="Penicillin-binding protein associated domain"/>
    <property type="match status" value="1"/>
</dbReference>
<dbReference type="InterPro" id="IPR015956">
    <property type="entry name" value="Peniciliin-bd_prot_C_sf"/>
</dbReference>
<keyword evidence="5 17" id="KW-0121">Carboxypeptidase</keyword>
<dbReference type="EC" id="3.4.16.4" evidence="4"/>
<evidence type="ECO:0000256" key="3">
    <source>
        <dbReference type="ARBA" id="ARBA00007164"/>
    </source>
</evidence>
<proteinExistence type="inferred from homology"/>
<dbReference type="PANTHER" id="PTHR21581:SF11">
    <property type="entry name" value="D-ALANYL-D-ALANINE CARBOXYPEPTIDASE DACA"/>
    <property type="match status" value="1"/>
</dbReference>
<sequence>MDKPRSVRNALRRLARTLVLIGAALGILLGQHPAWAESAPPSGPDPLRLNVRSAILVEFESGRVLYAYNAEEPLPPASMTKMMTEYLVLKAVREGKLRWDDPVTIGAYPAFLGKDKGSRVFLEEGETRTVRELFTAMAVYSANDATAALAEKVAGSQEAFVSLMNETAKSLGMAHTHFVTCHGYPEEELAPFVKANGEKNVMSARDAAILARHLLLDTPEILSFTSIVRENFPTGANRKQEIAMENWNKLLPGLRFAYEGADGLKTGYTDEAKYCVTATAKRGDMRLIAVVMGAEPAPDPEPDKNRFLAAHALLNYGFQNFARKVVAPAGQPLGDVPVRRGTKDGVPAVPTADVVDVVPVGREGDVRVNWSPAANLFAPVQKGEKVGDLHVDSPYPLLEESPDIPLVAGEDVPKAPWWRILFAAVRDFFANAYQLALSVLNRA</sequence>
<evidence type="ECO:0000256" key="7">
    <source>
        <dbReference type="ARBA" id="ARBA00022729"/>
    </source>
</evidence>
<evidence type="ECO:0000313" key="17">
    <source>
        <dbReference type="EMBL" id="PTQ53410.1"/>
    </source>
</evidence>
<dbReference type="GO" id="GO:0008360">
    <property type="term" value="P:regulation of cell shape"/>
    <property type="evidence" value="ECO:0007669"/>
    <property type="project" value="UniProtKB-KW"/>
</dbReference>
<evidence type="ECO:0000256" key="4">
    <source>
        <dbReference type="ARBA" id="ARBA00012448"/>
    </source>
</evidence>
<keyword evidence="11" id="KW-0961">Cell wall biogenesis/degradation</keyword>
<comment type="function">
    <text evidence="1">Removes C-terminal D-alanyl residues from sugar-peptide cell wall precursors.</text>
</comment>
<dbReference type="Pfam" id="PF07943">
    <property type="entry name" value="PBP5_C"/>
    <property type="match status" value="1"/>
</dbReference>
<dbReference type="InterPro" id="IPR037167">
    <property type="entry name" value="Peptidase_S11_C_sf"/>
</dbReference>
<dbReference type="InterPro" id="IPR012338">
    <property type="entry name" value="Beta-lactam/transpept-like"/>
</dbReference>
<dbReference type="PANTHER" id="PTHR21581">
    <property type="entry name" value="D-ALANYL-D-ALANINE CARBOXYPEPTIDASE"/>
    <property type="match status" value="1"/>
</dbReference>
<reference evidence="17 18" key="1">
    <citation type="submission" date="2017-08" db="EMBL/GenBank/DDBJ databases">
        <title>Burning lignite coal seam in the remote Altai Mountains harbors a hydrogen-driven thermophilic microbial community.</title>
        <authorList>
            <person name="Kadnikov V.V."/>
            <person name="Mardanov A.V."/>
            <person name="Ivasenko D."/>
            <person name="Beletsky A.V."/>
            <person name="Karnachuk O.V."/>
            <person name="Ravin N.V."/>
        </authorList>
    </citation>
    <scope>NUCLEOTIDE SEQUENCE [LARGE SCALE GENOMIC DNA]</scope>
    <source>
        <strain evidence="17">AL31</strain>
    </source>
</reference>
<dbReference type="GO" id="GO:0071555">
    <property type="term" value="P:cell wall organization"/>
    <property type="evidence" value="ECO:0007669"/>
    <property type="project" value="UniProtKB-KW"/>
</dbReference>
<organism evidence="17 18">
    <name type="scientific">Brockia lithotrophica</name>
    <dbReference type="NCBI Taxonomy" id="933949"/>
    <lineage>
        <taxon>Bacteria</taxon>
        <taxon>Bacillati</taxon>
        <taxon>Bacillota</taxon>
        <taxon>Bacilli</taxon>
        <taxon>Bacillales</taxon>
        <taxon>Bacillales Family X. Incertae Sedis</taxon>
        <taxon>Brockia</taxon>
    </lineage>
</organism>
<dbReference type="InterPro" id="IPR012907">
    <property type="entry name" value="Peptidase_S11_C"/>
</dbReference>
<evidence type="ECO:0000256" key="15">
    <source>
        <dbReference type="RuleBase" id="RU004016"/>
    </source>
</evidence>
<dbReference type="EMBL" id="PEBW01000001">
    <property type="protein sequence ID" value="PTQ53410.1"/>
    <property type="molecule type" value="Genomic_DNA"/>
</dbReference>
<evidence type="ECO:0000256" key="8">
    <source>
        <dbReference type="ARBA" id="ARBA00022801"/>
    </source>
</evidence>
<dbReference type="Gene3D" id="2.60.410.10">
    <property type="entry name" value="D-Ala-D-Ala carboxypeptidase, C-terminal domain"/>
    <property type="match status" value="1"/>
</dbReference>
<comment type="caution">
    <text evidence="17">The sequence shown here is derived from an EMBL/GenBank/DDBJ whole genome shotgun (WGS) entry which is preliminary data.</text>
</comment>
<dbReference type="GO" id="GO:0006508">
    <property type="term" value="P:proteolysis"/>
    <property type="evidence" value="ECO:0007669"/>
    <property type="project" value="UniProtKB-KW"/>
</dbReference>
<dbReference type="Proteomes" id="UP000244016">
    <property type="component" value="Unassembled WGS sequence"/>
</dbReference>
<comment type="catalytic activity">
    <reaction evidence="12">
        <text>Preferential cleavage: (Ac)2-L-Lys-D-Ala-|-D-Ala. Also transpeptidation of peptidyl-alanyl moieties that are N-acyl substituents of D-alanine.</text>
        <dbReference type="EC" id="3.4.16.4"/>
    </reaction>
</comment>
<feature type="domain" description="Peptidase S11 D-Ala-D-Ala carboxypeptidase A C-terminal" evidence="16">
    <location>
        <begin position="321"/>
        <end position="414"/>
    </location>
</feature>
<keyword evidence="8" id="KW-0378">Hydrolase</keyword>
<evidence type="ECO:0000256" key="11">
    <source>
        <dbReference type="ARBA" id="ARBA00023316"/>
    </source>
</evidence>
<keyword evidence="10" id="KW-0573">Peptidoglycan synthesis</keyword>
<evidence type="ECO:0000256" key="14">
    <source>
        <dbReference type="PIRSR" id="PIRSR618044-2"/>
    </source>
</evidence>
<dbReference type="GO" id="GO:0009002">
    <property type="term" value="F:serine-type D-Ala-D-Ala carboxypeptidase activity"/>
    <property type="evidence" value="ECO:0007669"/>
    <property type="project" value="UniProtKB-EC"/>
</dbReference>
<evidence type="ECO:0000256" key="10">
    <source>
        <dbReference type="ARBA" id="ARBA00022984"/>
    </source>
</evidence>
<protein>
    <recommendedName>
        <fullName evidence="4">serine-type D-Ala-D-Ala carboxypeptidase</fullName>
        <ecNumber evidence="4">3.4.16.4</ecNumber>
    </recommendedName>
</protein>
<gene>
    <name evidence="17" type="ORF">BLITH_0490</name>
</gene>
<evidence type="ECO:0000256" key="12">
    <source>
        <dbReference type="ARBA" id="ARBA00034000"/>
    </source>
</evidence>
<evidence type="ECO:0000256" key="6">
    <source>
        <dbReference type="ARBA" id="ARBA00022670"/>
    </source>
</evidence>
<evidence type="ECO:0000313" key="18">
    <source>
        <dbReference type="Proteomes" id="UP000244016"/>
    </source>
</evidence>
<dbReference type="AlphaFoldDB" id="A0A2T5GB45"/>
<feature type="binding site" evidence="14">
    <location>
        <position position="265"/>
    </location>
    <ligand>
        <name>substrate</name>
    </ligand>
</feature>
<evidence type="ECO:0000256" key="2">
    <source>
        <dbReference type="ARBA" id="ARBA00004752"/>
    </source>
</evidence>
<comment type="pathway">
    <text evidence="2">Cell wall biogenesis; peptidoglycan biosynthesis.</text>
</comment>
<feature type="active site" description="Acyl-ester intermediate" evidence="13">
    <location>
        <position position="78"/>
    </location>
</feature>
<keyword evidence="9" id="KW-0133">Cell shape</keyword>
<dbReference type="PRINTS" id="PR00725">
    <property type="entry name" value="DADACBPTASE1"/>
</dbReference>
<evidence type="ECO:0000256" key="13">
    <source>
        <dbReference type="PIRSR" id="PIRSR618044-1"/>
    </source>
</evidence>
<evidence type="ECO:0000259" key="16">
    <source>
        <dbReference type="SMART" id="SM00936"/>
    </source>
</evidence>
<dbReference type="GO" id="GO:0009252">
    <property type="term" value="P:peptidoglycan biosynthetic process"/>
    <property type="evidence" value="ECO:0007669"/>
    <property type="project" value="UniProtKB-UniPathway"/>
</dbReference>
<dbReference type="SUPFAM" id="SSF56601">
    <property type="entry name" value="beta-lactamase/transpeptidase-like"/>
    <property type="match status" value="1"/>
</dbReference>
<dbReference type="SMART" id="SM00936">
    <property type="entry name" value="PBP5_C"/>
    <property type="match status" value="1"/>
</dbReference>